<dbReference type="EMBL" id="CP163435">
    <property type="protein sequence ID" value="XDQ30295.1"/>
    <property type="molecule type" value="Genomic_DNA"/>
</dbReference>
<sequence>MKNMPFGDLPETVRFEIEPARRCFIEDAVKEYQECLDSRNDDGVPSHLPRASGLLFGHSDGTEITISDIEFAPNVRDSDDSVMCEFEGVIAPQFGDVYKNPKRGFWTDEKFVLRAIQRHSANGLDLLGSIHSHPNWHEIGPPHERHQKLSESPTRMDEYLFRQSSWPVNVICYVYQDDGAVAHRLAGWRPGPEQCNRLDLRIPSVVRDEFNVEA</sequence>
<organism evidence="1">
    <name type="scientific">Streptomyces sp. R21</name>
    <dbReference type="NCBI Taxonomy" id="3238627"/>
    <lineage>
        <taxon>Bacteria</taxon>
        <taxon>Bacillati</taxon>
        <taxon>Actinomycetota</taxon>
        <taxon>Actinomycetes</taxon>
        <taxon>Kitasatosporales</taxon>
        <taxon>Streptomycetaceae</taxon>
        <taxon>Streptomyces</taxon>
    </lineage>
</organism>
<proteinExistence type="predicted"/>
<reference evidence="1" key="1">
    <citation type="submission" date="2024-07" db="EMBL/GenBank/DDBJ databases">
        <authorList>
            <person name="Yu S.T."/>
        </authorList>
    </citation>
    <scope>NUCLEOTIDE SEQUENCE</scope>
    <source>
        <strain evidence="1">R21</strain>
    </source>
</reference>
<dbReference type="SUPFAM" id="SSF102712">
    <property type="entry name" value="JAB1/MPN domain"/>
    <property type="match status" value="1"/>
</dbReference>
<accession>A0AB39PHT6</accession>
<evidence type="ECO:0000313" key="1">
    <source>
        <dbReference type="EMBL" id="XDQ30295.1"/>
    </source>
</evidence>
<dbReference type="RefSeq" id="WP_369240093.1">
    <property type="nucleotide sequence ID" value="NZ_CP163435.1"/>
</dbReference>
<gene>
    <name evidence="1" type="ORF">AB5J56_38760</name>
</gene>
<name>A0AB39PHT6_9ACTN</name>
<evidence type="ECO:0008006" key="2">
    <source>
        <dbReference type="Google" id="ProtNLM"/>
    </source>
</evidence>
<protein>
    <recommendedName>
        <fullName evidence="2">JAB domain-containing protein</fullName>
    </recommendedName>
</protein>
<dbReference type="AlphaFoldDB" id="A0AB39PHT6"/>
<dbReference type="Gene3D" id="3.40.140.10">
    <property type="entry name" value="Cytidine Deaminase, domain 2"/>
    <property type="match status" value="1"/>
</dbReference>